<name>A0A6I6JXP8_9BACT</name>
<dbReference type="AlphaFoldDB" id="A0A6I6JXP8"/>
<dbReference type="KEGG" id="mcos:GM418_20255"/>
<dbReference type="Proteomes" id="UP000428260">
    <property type="component" value="Chromosome"/>
</dbReference>
<reference evidence="2 3" key="1">
    <citation type="submission" date="2019-11" db="EMBL/GenBank/DDBJ databases">
        <authorList>
            <person name="Zheng R.K."/>
            <person name="Sun C.M."/>
        </authorList>
    </citation>
    <scope>NUCLEOTIDE SEQUENCE [LARGE SCALE GENOMIC DNA]</scope>
    <source>
        <strain evidence="2 3">WC007</strain>
    </source>
</reference>
<dbReference type="Pfam" id="PF13150">
    <property type="entry name" value="TraL_transposon"/>
    <property type="match status" value="1"/>
</dbReference>
<sequence>MAKNRKRFTAIGERMENRLQQWCGRIPPGKRITVILTLLFLFAGLSLYITFSSLFSFGHDEKEKLNFKHIEGLQLELRDRRNKVDSLKPSNEIYYERKRE</sequence>
<organism evidence="2 3">
    <name type="scientific">Maribellus comscasis</name>
    <dbReference type="NCBI Taxonomy" id="2681766"/>
    <lineage>
        <taxon>Bacteria</taxon>
        <taxon>Pseudomonadati</taxon>
        <taxon>Bacteroidota</taxon>
        <taxon>Bacteroidia</taxon>
        <taxon>Marinilabiliales</taxon>
        <taxon>Prolixibacteraceae</taxon>
        <taxon>Maribellus</taxon>
    </lineage>
</organism>
<proteinExistence type="predicted"/>
<keyword evidence="1" id="KW-0472">Membrane</keyword>
<evidence type="ECO:0000256" key="1">
    <source>
        <dbReference type="SAM" id="Phobius"/>
    </source>
</evidence>
<dbReference type="RefSeq" id="WP_158869059.1">
    <property type="nucleotide sequence ID" value="NZ_CP046401.1"/>
</dbReference>
<protein>
    <submittedName>
        <fullName evidence="2">DUF3989 domain-containing protein</fullName>
    </submittedName>
</protein>
<dbReference type="InterPro" id="IPR025050">
    <property type="entry name" value="TraL_transposon"/>
</dbReference>
<gene>
    <name evidence="2" type="ORF">GM418_20255</name>
</gene>
<feature type="transmembrane region" description="Helical" evidence="1">
    <location>
        <begin position="34"/>
        <end position="57"/>
    </location>
</feature>
<keyword evidence="1" id="KW-1133">Transmembrane helix</keyword>
<accession>A0A6I6JXP8</accession>
<evidence type="ECO:0000313" key="2">
    <source>
        <dbReference type="EMBL" id="QGY45920.1"/>
    </source>
</evidence>
<keyword evidence="3" id="KW-1185">Reference proteome</keyword>
<keyword evidence="1" id="KW-0812">Transmembrane</keyword>
<dbReference type="EMBL" id="CP046401">
    <property type="protein sequence ID" value="QGY45920.1"/>
    <property type="molecule type" value="Genomic_DNA"/>
</dbReference>
<evidence type="ECO:0000313" key="3">
    <source>
        <dbReference type="Proteomes" id="UP000428260"/>
    </source>
</evidence>